<dbReference type="RefSeq" id="XP_040720287.1">
    <property type="nucleotide sequence ID" value="XM_040859461.1"/>
</dbReference>
<dbReference type="SUPFAM" id="SSF56399">
    <property type="entry name" value="ADP-ribosylation"/>
    <property type="match status" value="1"/>
</dbReference>
<dbReference type="InterPro" id="IPR009297">
    <property type="entry name" value="DUF952"/>
</dbReference>
<protein>
    <recommendedName>
        <fullName evidence="3">DUF952 domain protein</fullName>
    </recommendedName>
</protein>
<name>A0A1Y2EFZ2_9PEZI</name>
<dbReference type="PANTHER" id="PTHR34129">
    <property type="entry name" value="BLR1139 PROTEIN"/>
    <property type="match status" value="1"/>
</dbReference>
<accession>A0A1Y2EFZ2</accession>
<keyword evidence="2" id="KW-1185">Reference proteome</keyword>
<evidence type="ECO:0000313" key="1">
    <source>
        <dbReference type="EMBL" id="ORY70337.1"/>
    </source>
</evidence>
<organism evidence="1 2">
    <name type="scientific">Pseudomassariella vexata</name>
    <dbReference type="NCBI Taxonomy" id="1141098"/>
    <lineage>
        <taxon>Eukaryota</taxon>
        <taxon>Fungi</taxon>
        <taxon>Dikarya</taxon>
        <taxon>Ascomycota</taxon>
        <taxon>Pezizomycotina</taxon>
        <taxon>Sordariomycetes</taxon>
        <taxon>Xylariomycetidae</taxon>
        <taxon>Amphisphaeriales</taxon>
        <taxon>Pseudomassariaceae</taxon>
        <taxon>Pseudomassariella</taxon>
    </lineage>
</organism>
<dbReference type="PANTHER" id="PTHR34129:SF1">
    <property type="entry name" value="DUF952 DOMAIN-CONTAINING PROTEIN"/>
    <property type="match status" value="1"/>
</dbReference>
<proteinExistence type="predicted"/>
<reference evidence="1 2" key="1">
    <citation type="submission" date="2016-07" db="EMBL/GenBank/DDBJ databases">
        <title>Pervasive Adenine N6-methylation of Active Genes in Fungi.</title>
        <authorList>
            <consortium name="DOE Joint Genome Institute"/>
            <person name="Mondo S.J."/>
            <person name="Dannebaum R.O."/>
            <person name="Kuo R.C."/>
            <person name="Labutti K."/>
            <person name="Haridas S."/>
            <person name="Kuo A."/>
            <person name="Salamov A."/>
            <person name="Ahrendt S.R."/>
            <person name="Lipzen A."/>
            <person name="Sullivan W."/>
            <person name="Andreopoulos W.B."/>
            <person name="Clum A."/>
            <person name="Lindquist E."/>
            <person name="Daum C."/>
            <person name="Ramamoorthy G.K."/>
            <person name="Gryganskyi A."/>
            <person name="Culley D."/>
            <person name="Magnuson J.K."/>
            <person name="James T.Y."/>
            <person name="O'Malley M.A."/>
            <person name="Stajich J.E."/>
            <person name="Spatafora J.W."/>
            <person name="Visel A."/>
            <person name="Grigoriev I.V."/>
        </authorList>
    </citation>
    <scope>NUCLEOTIDE SEQUENCE [LARGE SCALE GENOMIC DNA]</scope>
    <source>
        <strain evidence="1 2">CBS 129021</strain>
    </source>
</reference>
<dbReference type="OrthoDB" id="3335358at2759"/>
<dbReference type="Pfam" id="PF06108">
    <property type="entry name" value="DUF952"/>
    <property type="match status" value="1"/>
</dbReference>
<dbReference type="STRING" id="1141098.A0A1Y2EFZ2"/>
<dbReference type="InParanoid" id="A0A1Y2EFZ2"/>
<gene>
    <name evidence="1" type="ORF">BCR38DRAFT_421786</name>
</gene>
<dbReference type="EMBL" id="MCFJ01000002">
    <property type="protein sequence ID" value="ORY70337.1"/>
    <property type="molecule type" value="Genomic_DNA"/>
</dbReference>
<dbReference type="GeneID" id="63775673"/>
<evidence type="ECO:0000313" key="2">
    <source>
        <dbReference type="Proteomes" id="UP000193689"/>
    </source>
</evidence>
<sequence length="185" mass="19879">MSSSTPAQAANPSNENTTAQSRFIYKIAPASLVPWGDDDTILELSHHLPSSALDQRDGFLHMSTSLQVPKTLGRFFGTSALSRDVIYLIKIDYEKLKAQTDLQVKWESPDGRRGEPWEGGLFPHIYLGVSSAKTDGKNGDGLAVLGGKAVGGDGVVPVHAVVKLVSEMGAESWDEATSGVQEWLV</sequence>
<dbReference type="AlphaFoldDB" id="A0A1Y2EFZ2"/>
<comment type="caution">
    <text evidence="1">The sequence shown here is derived from an EMBL/GenBank/DDBJ whole genome shotgun (WGS) entry which is preliminary data.</text>
</comment>
<dbReference type="Proteomes" id="UP000193689">
    <property type="component" value="Unassembled WGS sequence"/>
</dbReference>
<evidence type="ECO:0008006" key="3">
    <source>
        <dbReference type="Google" id="ProtNLM"/>
    </source>
</evidence>
<dbReference type="Gene3D" id="3.20.170.20">
    <property type="entry name" value="Protein of unknown function DUF952"/>
    <property type="match status" value="1"/>
</dbReference>